<evidence type="ECO:0000313" key="2">
    <source>
        <dbReference type="Proteomes" id="UP000425388"/>
    </source>
</evidence>
<gene>
    <name evidence="1" type="primary">41</name>
    <name evidence="1" type="ORF">PBI_MEGAN_41</name>
</gene>
<protein>
    <submittedName>
        <fullName evidence="1">Uncharacterized protein</fullName>
    </submittedName>
</protein>
<dbReference type="KEGG" id="vg:80004998"/>
<proteinExistence type="predicted"/>
<sequence length="170" mass="19120">MLPRPARPSSVVVVRHTTEKGRTMYSKYQQRRIARGALGFQIATDAVAQRGLSLDITRIGVARWLDMRLETLTAENVEALVGYEAALQEVINEAMEGFEPGHPRAQHITRRLEDIAEQYVPTDSDRRARFNLFDSIRRADHAYGREHVAAFVAEYHPHAVALLDAVKASA</sequence>
<dbReference type="EMBL" id="MN586020">
    <property type="protein sequence ID" value="QGJ92711.1"/>
    <property type="molecule type" value="Genomic_DNA"/>
</dbReference>
<accession>A0A649VKC1</accession>
<reference evidence="1 2" key="1">
    <citation type="submission" date="2019-10" db="EMBL/GenBank/DDBJ databases">
        <authorList>
            <person name="Abad L.A."/>
            <person name="AUll H.A."/>
            <person name="Garlena R.A."/>
            <person name="Russell D.A."/>
            <person name="Pope W.H."/>
            <person name="Jacobs-Sera D."/>
            <person name="Hatfull G.F."/>
        </authorList>
    </citation>
    <scope>NUCLEOTIDE SEQUENCE [LARGE SCALE GENOMIC DNA]</scope>
</reference>
<keyword evidence="2" id="KW-1185">Reference proteome</keyword>
<dbReference type="Proteomes" id="UP000425388">
    <property type="component" value="Segment"/>
</dbReference>
<dbReference type="RefSeq" id="YP_010751332.1">
    <property type="nucleotide sequence ID" value="NC_073368.1"/>
</dbReference>
<evidence type="ECO:0000313" key="1">
    <source>
        <dbReference type="EMBL" id="QGJ92711.1"/>
    </source>
</evidence>
<organism evidence="1 2">
    <name type="scientific">Microbacterium phage Megan</name>
    <dbReference type="NCBI Taxonomy" id="2656551"/>
    <lineage>
        <taxon>Viruses</taxon>
        <taxon>Duplodnaviria</taxon>
        <taxon>Heunggongvirae</taxon>
        <taxon>Uroviricota</taxon>
        <taxon>Caudoviricetes</taxon>
        <taxon>Hodgkinviridae</taxon>
        <taxon>Meganvirus</taxon>
        <taxon>Meganvirus megan</taxon>
    </lineage>
</organism>
<dbReference type="GeneID" id="80004998"/>
<name>A0A649VKC1_9CAUD</name>